<sequence>MCLSREAFRNTCIASHRIHPPAPCYAVHLRVNRTEGDGRRAGQADAPTHPLTLVILLTSLSERLNPMHWTDTCMPQPSLSIRETRLHFIHSHPTDKQHQHKTKSLTDNTTWNGCVCASIHPPPGESTIINPD</sequence>
<organism evidence="1">
    <name type="scientific">Vitrella brassicaformis</name>
    <dbReference type="NCBI Taxonomy" id="1169539"/>
    <lineage>
        <taxon>Eukaryota</taxon>
        <taxon>Sar</taxon>
        <taxon>Alveolata</taxon>
        <taxon>Colpodellida</taxon>
        <taxon>Vitrellaceae</taxon>
        <taxon>Vitrella</taxon>
    </lineage>
</organism>
<evidence type="ECO:0000313" key="1">
    <source>
        <dbReference type="EMBL" id="CAD9070834.1"/>
    </source>
</evidence>
<accession>A0A7S1PBQ0</accession>
<protein>
    <submittedName>
        <fullName evidence="1">Uncharacterized protein</fullName>
    </submittedName>
</protein>
<proteinExistence type="predicted"/>
<reference evidence="1" key="1">
    <citation type="submission" date="2021-01" db="EMBL/GenBank/DDBJ databases">
        <authorList>
            <person name="Corre E."/>
            <person name="Pelletier E."/>
            <person name="Niang G."/>
            <person name="Scheremetjew M."/>
            <person name="Finn R."/>
            <person name="Kale V."/>
            <person name="Holt S."/>
            <person name="Cochrane G."/>
            <person name="Meng A."/>
            <person name="Brown T."/>
            <person name="Cohen L."/>
        </authorList>
    </citation>
    <scope>NUCLEOTIDE SEQUENCE</scope>
    <source>
        <strain evidence="1">CCMP3346</strain>
    </source>
</reference>
<dbReference type="AlphaFoldDB" id="A0A7S1PBQ0"/>
<name>A0A7S1PBQ0_9ALVE</name>
<gene>
    <name evidence="1" type="ORF">VBRA1451_LOCUS25916</name>
</gene>
<dbReference type="EMBL" id="HBGB01044032">
    <property type="protein sequence ID" value="CAD9070834.1"/>
    <property type="molecule type" value="Transcribed_RNA"/>
</dbReference>